<keyword evidence="3" id="KW-0732">Signal</keyword>
<evidence type="ECO:0000313" key="6">
    <source>
        <dbReference type="Proteomes" id="UP001220509"/>
    </source>
</evidence>
<accession>A0AAX3M6H1</accession>
<evidence type="ECO:0000256" key="3">
    <source>
        <dbReference type="RuleBase" id="RU361235"/>
    </source>
</evidence>
<dbReference type="RefSeq" id="WP_273615974.1">
    <property type="nucleotide sequence ID" value="NZ_CP117416.1"/>
</dbReference>
<dbReference type="InterPro" id="IPR002018">
    <property type="entry name" value="CarbesteraseB"/>
</dbReference>
<keyword evidence="6" id="KW-1185">Reference proteome</keyword>
<comment type="similarity">
    <text evidence="1 3">Belongs to the type-B carboxylesterase/lipase family.</text>
</comment>
<dbReference type="SUPFAM" id="SSF53474">
    <property type="entry name" value="alpha/beta-Hydrolases"/>
    <property type="match status" value="1"/>
</dbReference>
<feature type="signal peptide" evidence="3">
    <location>
        <begin position="1"/>
        <end position="27"/>
    </location>
</feature>
<dbReference type="PROSITE" id="PS00941">
    <property type="entry name" value="CARBOXYLESTERASE_B_2"/>
    <property type="match status" value="1"/>
</dbReference>
<evidence type="ECO:0000256" key="1">
    <source>
        <dbReference type="ARBA" id="ARBA00005964"/>
    </source>
</evidence>
<name>A0AAX3M6H1_9BACL</name>
<evidence type="ECO:0000313" key="5">
    <source>
        <dbReference type="EMBL" id="WCT57812.1"/>
    </source>
</evidence>
<dbReference type="PROSITE" id="PS00122">
    <property type="entry name" value="CARBOXYLESTERASE_B_1"/>
    <property type="match status" value="1"/>
</dbReference>
<evidence type="ECO:0000259" key="4">
    <source>
        <dbReference type="Pfam" id="PF00135"/>
    </source>
</evidence>
<dbReference type="InterPro" id="IPR019826">
    <property type="entry name" value="Carboxylesterase_B_AS"/>
</dbReference>
<dbReference type="AlphaFoldDB" id="A0AAX3M6H1"/>
<proteinExistence type="inferred from homology"/>
<sequence>MKMNKKGTWLWLLVLMCILSSNGTAEAAVQSNQTKSDTMNYKYQNDVTQPTSAGIFTGLQTGNNNTLVWSGIPYAQAPVGDLRWKAPQPLPSSASEQHNARQAGNICTQLADGKVVGEEDCLYLNVYRPHTTATDLPVLVFLHGGGNVTGSSAALEAESLATSTQSVVVTVNYRLGLLGWLNNTAIKSGNPLEDSGNFALLDQIAALKWVQQQIGSFGGDPDNVTLGGQSAGARDVLALVISPLAKGLFAKVMPLSGGMTTATPAEGQAYSDSKLAAVLVQAGKASTTAEAMTYLQKTDAQTLQQTLRSLDSKQLVQAVGSVMIRMSEFPHLFADGHVLPKNGFDVVQTGQYNRVPMLIGSMKNEFNVFAAYDPEFSKQFTSNSWTTAKEKQFWQATQYGSQLYSAFNADQVADRFTKDTQALPIYVYRFAWGTEVKGLQAPAKYLAATHGVDMDFLSGHFADSNYGLLFKNQFYKDDNEAGRIQLMHRYRQYIRQFLHDQSMQVSDTPAWTSWQKSRTLLQFDATNTKAILKTIQPAPTSVKMMATIQSSLSNTAKSVVWDNVLKGRFFMDAQY</sequence>
<evidence type="ECO:0000256" key="2">
    <source>
        <dbReference type="ARBA" id="ARBA00022801"/>
    </source>
</evidence>
<dbReference type="Gene3D" id="3.40.50.1820">
    <property type="entry name" value="alpha/beta hydrolase"/>
    <property type="match status" value="1"/>
</dbReference>
<feature type="chain" id="PRO_5043092282" description="Carboxylic ester hydrolase" evidence="3">
    <location>
        <begin position="28"/>
        <end position="575"/>
    </location>
</feature>
<dbReference type="GO" id="GO:0016787">
    <property type="term" value="F:hydrolase activity"/>
    <property type="evidence" value="ECO:0007669"/>
    <property type="project" value="UniProtKB-KW"/>
</dbReference>
<dbReference type="KEGG" id="pka:PQ456_09955"/>
<dbReference type="EMBL" id="CP117416">
    <property type="protein sequence ID" value="WCT57812.1"/>
    <property type="molecule type" value="Genomic_DNA"/>
</dbReference>
<gene>
    <name evidence="5" type="ORF">PQ456_09955</name>
</gene>
<dbReference type="InterPro" id="IPR029058">
    <property type="entry name" value="AB_hydrolase_fold"/>
</dbReference>
<dbReference type="EC" id="3.1.1.-" evidence="3"/>
<reference evidence="5 6" key="1">
    <citation type="submission" date="2023-02" db="EMBL/GenBank/DDBJ databases">
        <title>Genome sequence of Paenibacillus kyungheensis KACC 18744.</title>
        <authorList>
            <person name="Kim S."/>
            <person name="Heo J."/>
            <person name="Kwon S.-W."/>
        </authorList>
    </citation>
    <scope>NUCLEOTIDE SEQUENCE [LARGE SCALE GENOMIC DNA]</scope>
    <source>
        <strain evidence="5 6">KACC 18744</strain>
    </source>
</reference>
<dbReference type="Pfam" id="PF00135">
    <property type="entry name" value="COesterase"/>
    <property type="match status" value="1"/>
</dbReference>
<organism evidence="5 6">
    <name type="scientific">Paenibacillus kyungheensis</name>
    <dbReference type="NCBI Taxonomy" id="1452732"/>
    <lineage>
        <taxon>Bacteria</taxon>
        <taxon>Bacillati</taxon>
        <taxon>Bacillota</taxon>
        <taxon>Bacilli</taxon>
        <taxon>Bacillales</taxon>
        <taxon>Paenibacillaceae</taxon>
        <taxon>Paenibacillus</taxon>
    </lineage>
</organism>
<dbReference type="Proteomes" id="UP001220509">
    <property type="component" value="Chromosome"/>
</dbReference>
<dbReference type="InterPro" id="IPR019819">
    <property type="entry name" value="Carboxylesterase_B_CS"/>
</dbReference>
<keyword evidence="2 3" id="KW-0378">Hydrolase</keyword>
<dbReference type="PANTHER" id="PTHR11559">
    <property type="entry name" value="CARBOXYLESTERASE"/>
    <property type="match status" value="1"/>
</dbReference>
<feature type="domain" description="Carboxylesterase type B" evidence="4">
    <location>
        <begin position="53"/>
        <end position="399"/>
    </location>
</feature>
<dbReference type="InterPro" id="IPR050309">
    <property type="entry name" value="Type-B_Carboxylest/Lipase"/>
</dbReference>
<protein>
    <recommendedName>
        <fullName evidence="3">Carboxylic ester hydrolase</fullName>
        <ecNumber evidence="3">3.1.1.-</ecNumber>
    </recommendedName>
</protein>